<dbReference type="Proteomes" id="UP000762676">
    <property type="component" value="Unassembled WGS sequence"/>
</dbReference>
<name>A0AAV4F4F7_9GAST</name>
<comment type="caution">
    <text evidence="1">The sequence shown here is derived from an EMBL/GenBank/DDBJ whole genome shotgun (WGS) entry which is preliminary data.</text>
</comment>
<accession>A0AAV4F4F7</accession>
<protein>
    <submittedName>
        <fullName evidence="1">Uncharacterized protein</fullName>
    </submittedName>
</protein>
<dbReference type="AlphaFoldDB" id="A0AAV4F4F7"/>
<evidence type="ECO:0000313" key="1">
    <source>
        <dbReference type="EMBL" id="GFR67326.1"/>
    </source>
</evidence>
<proteinExistence type="predicted"/>
<dbReference type="EMBL" id="BMAT01007596">
    <property type="protein sequence ID" value="GFR67326.1"/>
    <property type="molecule type" value="Genomic_DNA"/>
</dbReference>
<sequence length="86" mass="9737">MKSAERSSSTGISLTRDIAKLGLLFASLLFIILQKPVNGAVSFRSLTKTRWMERDVDHTDDLKWADRAYGFLQRINCSYFTFSTAA</sequence>
<evidence type="ECO:0000313" key="2">
    <source>
        <dbReference type="Proteomes" id="UP000762676"/>
    </source>
</evidence>
<reference evidence="1 2" key="1">
    <citation type="journal article" date="2021" name="Elife">
        <title>Chloroplast acquisition without the gene transfer in kleptoplastic sea slugs, Plakobranchus ocellatus.</title>
        <authorList>
            <person name="Maeda T."/>
            <person name="Takahashi S."/>
            <person name="Yoshida T."/>
            <person name="Shimamura S."/>
            <person name="Takaki Y."/>
            <person name="Nagai Y."/>
            <person name="Toyoda A."/>
            <person name="Suzuki Y."/>
            <person name="Arimoto A."/>
            <person name="Ishii H."/>
            <person name="Satoh N."/>
            <person name="Nishiyama T."/>
            <person name="Hasebe M."/>
            <person name="Maruyama T."/>
            <person name="Minagawa J."/>
            <person name="Obokata J."/>
            <person name="Shigenobu S."/>
        </authorList>
    </citation>
    <scope>NUCLEOTIDE SEQUENCE [LARGE SCALE GENOMIC DNA]</scope>
</reference>
<keyword evidence="2" id="KW-1185">Reference proteome</keyword>
<feature type="non-terminal residue" evidence="1">
    <location>
        <position position="86"/>
    </location>
</feature>
<gene>
    <name evidence="1" type="ORF">ElyMa_003702600</name>
</gene>
<organism evidence="1 2">
    <name type="scientific">Elysia marginata</name>
    <dbReference type="NCBI Taxonomy" id="1093978"/>
    <lineage>
        <taxon>Eukaryota</taxon>
        <taxon>Metazoa</taxon>
        <taxon>Spiralia</taxon>
        <taxon>Lophotrochozoa</taxon>
        <taxon>Mollusca</taxon>
        <taxon>Gastropoda</taxon>
        <taxon>Heterobranchia</taxon>
        <taxon>Euthyneura</taxon>
        <taxon>Panpulmonata</taxon>
        <taxon>Sacoglossa</taxon>
        <taxon>Placobranchoidea</taxon>
        <taxon>Plakobranchidae</taxon>
        <taxon>Elysia</taxon>
    </lineage>
</organism>